<evidence type="ECO:0000256" key="2">
    <source>
        <dbReference type="SAM" id="Phobius"/>
    </source>
</evidence>
<dbReference type="PANTHER" id="PTHR33824">
    <property type="entry name" value="POLYKETIDE CYCLASE/DEHYDRASE AND LIPID TRANSPORT SUPERFAMILY PROTEIN"/>
    <property type="match status" value="1"/>
</dbReference>
<evidence type="ECO:0000313" key="3">
    <source>
        <dbReference type="EMBL" id="RKR92487.1"/>
    </source>
</evidence>
<proteinExistence type="predicted"/>
<keyword evidence="2" id="KW-0472">Membrane</keyword>
<dbReference type="RefSeq" id="WP_246017413.1">
    <property type="nucleotide sequence ID" value="NZ_RBKT01000001.1"/>
</dbReference>
<reference evidence="3 4" key="1">
    <citation type="submission" date="2018-10" db="EMBL/GenBank/DDBJ databases">
        <title>Sequencing the genomes of 1000 actinobacteria strains.</title>
        <authorList>
            <person name="Klenk H.-P."/>
        </authorList>
    </citation>
    <scope>NUCLEOTIDE SEQUENCE [LARGE SCALE GENOMIC DNA]</scope>
    <source>
        <strain evidence="3 4">DSM 45175</strain>
    </source>
</reference>
<dbReference type="Gene3D" id="3.30.530.20">
    <property type="match status" value="1"/>
</dbReference>
<dbReference type="Pfam" id="PF10604">
    <property type="entry name" value="Polyketide_cyc2"/>
    <property type="match status" value="1"/>
</dbReference>
<dbReference type="SUPFAM" id="SSF55961">
    <property type="entry name" value="Bet v1-like"/>
    <property type="match status" value="1"/>
</dbReference>
<gene>
    <name evidence="3" type="ORF">BDK92_6928</name>
</gene>
<sequence length="320" mass="34236">MHTADGARPQDALPELVTPQAGPVPRLLGLLSLGIGVAAVAVPDQMARAAGMDHLPQHGRVARAVGARELGHAAALLSGRRPAAWAWTRVLGDAMDLSLLGLALRTGREQRQRRAAMATGVVGAITALDIAAAVYLTRVAARGRMTRVRASITVNRTPTQVYRFWRDLANLPRFMGHLESIRVGGGGRSRWTVRAPGGRSVHWDAEIVEDRPSELLTWRSLPGTAVPNVGRVSFVPVPGNRGTEVRVELAYAPPGGAVGRAVARLFGEEPGQQVRDDLRRFKQVIETGEVVRSEGSPQGTGTRHLMMQHPAQPLAGARVG</sequence>
<keyword evidence="4" id="KW-1185">Reference proteome</keyword>
<dbReference type="EMBL" id="RBKT01000001">
    <property type="protein sequence ID" value="RKR92487.1"/>
    <property type="molecule type" value="Genomic_DNA"/>
</dbReference>
<dbReference type="CDD" id="cd07817">
    <property type="entry name" value="SRPBCC_8"/>
    <property type="match status" value="1"/>
</dbReference>
<comment type="caution">
    <text evidence="3">The sequence shown here is derived from an EMBL/GenBank/DDBJ whole genome shotgun (WGS) entry which is preliminary data.</text>
</comment>
<dbReference type="InterPro" id="IPR019587">
    <property type="entry name" value="Polyketide_cyclase/dehydratase"/>
</dbReference>
<keyword evidence="2" id="KW-0812">Transmembrane</keyword>
<organism evidence="3 4">
    <name type="scientific">Micromonospora pisi</name>
    <dbReference type="NCBI Taxonomy" id="589240"/>
    <lineage>
        <taxon>Bacteria</taxon>
        <taxon>Bacillati</taxon>
        <taxon>Actinomycetota</taxon>
        <taxon>Actinomycetes</taxon>
        <taxon>Micromonosporales</taxon>
        <taxon>Micromonosporaceae</taxon>
        <taxon>Micromonospora</taxon>
    </lineage>
</organism>
<dbReference type="InterPro" id="IPR047137">
    <property type="entry name" value="ORF3"/>
</dbReference>
<feature type="transmembrane region" description="Helical" evidence="2">
    <location>
        <begin position="24"/>
        <end position="42"/>
    </location>
</feature>
<dbReference type="InterPro" id="IPR023393">
    <property type="entry name" value="START-like_dom_sf"/>
</dbReference>
<evidence type="ECO:0000313" key="4">
    <source>
        <dbReference type="Proteomes" id="UP000277671"/>
    </source>
</evidence>
<dbReference type="AlphaFoldDB" id="A0A495JU02"/>
<dbReference type="PANTHER" id="PTHR33824:SF7">
    <property type="entry name" value="POLYKETIDE CYCLASE_DEHYDRASE AND LIPID TRANSPORT SUPERFAMILY PROTEIN"/>
    <property type="match status" value="1"/>
</dbReference>
<feature type="transmembrane region" description="Helical" evidence="2">
    <location>
        <begin position="115"/>
        <end position="136"/>
    </location>
</feature>
<protein>
    <submittedName>
        <fullName evidence="3">Putative membrane protein</fullName>
    </submittedName>
</protein>
<evidence type="ECO:0000256" key="1">
    <source>
        <dbReference type="SAM" id="MobiDB-lite"/>
    </source>
</evidence>
<accession>A0A495JU02</accession>
<feature type="region of interest" description="Disordered" evidence="1">
    <location>
        <begin position="289"/>
        <end position="320"/>
    </location>
</feature>
<name>A0A495JU02_9ACTN</name>
<keyword evidence="2" id="KW-1133">Transmembrane helix</keyword>
<dbReference type="Proteomes" id="UP000277671">
    <property type="component" value="Unassembled WGS sequence"/>
</dbReference>